<dbReference type="Proteomes" id="UP000030656">
    <property type="component" value="Unassembled WGS sequence"/>
</dbReference>
<protein>
    <submittedName>
        <fullName evidence="2">Uncharacterized protein</fullName>
    </submittedName>
</protein>
<proteinExistence type="predicted"/>
<evidence type="ECO:0000313" key="3">
    <source>
        <dbReference type="Proteomes" id="UP000030656"/>
    </source>
</evidence>
<reference evidence="2 3" key="1">
    <citation type="submission" date="2013-02" db="EMBL/GenBank/DDBJ databases">
        <title>The Genome Annotation of Plasmodium falciparum FCH/4.</title>
        <authorList>
            <consortium name="The Broad Institute Genome Sequencing Platform"/>
            <consortium name="The Broad Institute Genome Sequencing Center for Infectious Disease"/>
            <person name="Neafsey D."/>
            <person name="Hoffman S."/>
            <person name="Volkman S."/>
            <person name="Rosenthal P."/>
            <person name="Walker B."/>
            <person name="Young S.K."/>
            <person name="Zeng Q."/>
            <person name="Gargeya S."/>
            <person name="Fitzgerald M."/>
            <person name="Haas B."/>
            <person name="Abouelleil A."/>
            <person name="Allen A.W."/>
            <person name="Alvarado L."/>
            <person name="Arachchi H.M."/>
            <person name="Berlin A.M."/>
            <person name="Chapman S.B."/>
            <person name="Gainer-Dewar J."/>
            <person name="Goldberg J."/>
            <person name="Griggs A."/>
            <person name="Gujja S."/>
            <person name="Hansen M."/>
            <person name="Howarth C."/>
            <person name="Imamovic A."/>
            <person name="Ireland A."/>
            <person name="Larimer J."/>
            <person name="McCowan C."/>
            <person name="Murphy C."/>
            <person name="Pearson M."/>
            <person name="Poon T.W."/>
            <person name="Priest M."/>
            <person name="Roberts A."/>
            <person name="Saif S."/>
            <person name="Shea T."/>
            <person name="Sisk P."/>
            <person name="Sykes S."/>
            <person name="Wortman J."/>
            <person name="Nusbaum C."/>
            <person name="Birren B."/>
        </authorList>
    </citation>
    <scope>NUCLEOTIDE SEQUENCE [LARGE SCALE GENOMIC DNA]</scope>
    <source>
        <strain evidence="2 3">FCH/4</strain>
    </source>
</reference>
<keyword evidence="1" id="KW-0472">Membrane</keyword>
<name>A0A024VV79_PLAFA</name>
<keyword evidence="1" id="KW-1133">Transmembrane helix</keyword>
<organism evidence="2 3">
    <name type="scientific">Plasmodium falciparum FCH/4</name>
    <dbReference type="NCBI Taxonomy" id="1036724"/>
    <lineage>
        <taxon>Eukaryota</taxon>
        <taxon>Sar</taxon>
        <taxon>Alveolata</taxon>
        <taxon>Apicomplexa</taxon>
        <taxon>Aconoidasida</taxon>
        <taxon>Haemosporida</taxon>
        <taxon>Plasmodiidae</taxon>
        <taxon>Plasmodium</taxon>
        <taxon>Plasmodium (Laverania)</taxon>
    </lineage>
</organism>
<feature type="transmembrane region" description="Helical" evidence="1">
    <location>
        <begin position="6"/>
        <end position="27"/>
    </location>
</feature>
<dbReference type="AlphaFoldDB" id="A0A024VV79"/>
<gene>
    <name evidence="2" type="ORF">PFFCH_00189</name>
</gene>
<evidence type="ECO:0000313" key="2">
    <source>
        <dbReference type="EMBL" id="ETW32352.1"/>
    </source>
</evidence>
<evidence type="ECO:0000256" key="1">
    <source>
        <dbReference type="SAM" id="Phobius"/>
    </source>
</evidence>
<sequence length="60" mass="7266">MCLVYISSHIFIFYFFCINKNIFMLYIQIKFVCFIVRIPHNKDIQIYNIYKMLVGMATSD</sequence>
<reference evidence="2 3" key="2">
    <citation type="submission" date="2013-02" db="EMBL/GenBank/DDBJ databases">
        <title>The Genome Sequence of Plasmodium falciparum FCH/4.</title>
        <authorList>
            <consortium name="The Broad Institute Genome Sequencing Platform"/>
            <consortium name="The Broad Institute Genome Sequencing Center for Infectious Disease"/>
            <person name="Neafsey D."/>
            <person name="Cheeseman I."/>
            <person name="Volkman S."/>
            <person name="Adams J."/>
            <person name="Walker B."/>
            <person name="Young S.K."/>
            <person name="Zeng Q."/>
            <person name="Gargeya S."/>
            <person name="Fitzgerald M."/>
            <person name="Haas B."/>
            <person name="Abouelleil A."/>
            <person name="Alvarado L."/>
            <person name="Arachchi H.M."/>
            <person name="Berlin A.M."/>
            <person name="Chapman S.B."/>
            <person name="Dewar J."/>
            <person name="Goldberg J."/>
            <person name="Griggs A."/>
            <person name="Gujja S."/>
            <person name="Hansen M."/>
            <person name="Howarth C."/>
            <person name="Imamovic A."/>
            <person name="Larimer J."/>
            <person name="McCowan C."/>
            <person name="Murphy C."/>
            <person name="Neiman D."/>
            <person name="Pearson M."/>
            <person name="Priest M."/>
            <person name="Roberts A."/>
            <person name="Saif S."/>
            <person name="Shea T."/>
            <person name="Sisk P."/>
            <person name="Sykes S."/>
            <person name="Wortman J."/>
            <person name="Nusbaum C."/>
            <person name="Birren B."/>
        </authorList>
    </citation>
    <scope>NUCLEOTIDE SEQUENCE [LARGE SCALE GENOMIC DNA]</scope>
    <source>
        <strain evidence="2 3">FCH/4</strain>
    </source>
</reference>
<keyword evidence="1" id="KW-0812">Transmembrane</keyword>
<accession>A0A024VV79</accession>
<dbReference type="EMBL" id="KI927800">
    <property type="protein sequence ID" value="ETW32352.1"/>
    <property type="molecule type" value="Genomic_DNA"/>
</dbReference>